<feature type="domain" description="Tle cognate immunity protein 4 C-terminal" evidence="1">
    <location>
        <begin position="181"/>
        <end position="340"/>
    </location>
</feature>
<organism evidence="3 4">
    <name type="scientific">Snodgrassella alvi</name>
    <dbReference type="NCBI Taxonomy" id="1196083"/>
    <lineage>
        <taxon>Bacteria</taxon>
        <taxon>Pseudomonadati</taxon>
        <taxon>Pseudomonadota</taxon>
        <taxon>Betaproteobacteria</taxon>
        <taxon>Neisseriales</taxon>
        <taxon>Neisseriaceae</taxon>
        <taxon>Snodgrassella</taxon>
    </lineage>
</organism>
<reference evidence="3 4" key="1">
    <citation type="journal article" date="2017" name="MBio">
        <title>Type VI secretion-mediated competition in the bee gut microbiome.</title>
        <authorList>
            <person name="Steele M.I."/>
            <person name="Kwong W.K."/>
            <person name="Powell J.E."/>
            <person name="Whiteley M."/>
            <person name="Moran N.A."/>
        </authorList>
    </citation>
    <scope>NUCLEOTIDE SEQUENCE [LARGE SCALE GENOMIC DNA]</scope>
    <source>
        <strain evidence="3 4">Ruf1-X</strain>
    </source>
</reference>
<dbReference type="InterPro" id="IPR040761">
    <property type="entry name" value="Tli4_N"/>
</dbReference>
<sequence length="344" mass="40564">MENLSVTGQQHLAQLFSYSPTRCFSVYSFDLPADFKPRKEMEFVYKNHDVNIKTRQQYLPAFKQRIARREQELKHTQPINIINGAFLKNSYPLEANDNGDGIIFERMESRMMPDSARILEGYKWQDEVTLKIEIKARNGLAQRYDKDREDDPISYGNNVPDKLQEMHHLFQRIQPRDDLAIPTGRGICLGYSFMQDIDEAWKDIYFGYMHEHIDDFKFVISSDDYAEDYPLLRKPSRYFTEGRGKTIYKGKRESNGLVLEEWAVKGSYFEAKNKYGESIGYNDDIGYTFFVGIHMTDPAPKTPKLFMMMYYNPHKHVTPYTEKELMVIWKKITSSIRVRPEHFN</sequence>
<feature type="domain" description="Tle cognate immunity protein 4 N-terminal" evidence="2">
    <location>
        <begin position="21"/>
        <end position="176"/>
    </location>
</feature>
<evidence type="ECO:0000313" key="3">
    <source>
        <dbReference type="EMBL" id="PIT45980.1"/>
    </source>
</evidence>
<name>A0A2N9XEE2_9NEIS</name>
<evidence type="ECO:0000259" key="1">
    <source>
        <dbReference type="Pfam" id="PF18426"/>
    </source>
</evidence>
<protein>
    <recommendedName>
        <fullName evidence="5">Tle cognate immunity protein 4 C-terminal domain-containing protein</fullName>
    </recommendedName>
</protein>
<dbReference type="EMBL" id="MEIP01000024">
    <property type="protein sequence ID" value="PIT45980.1"/>
    <property type="molecule type" value="Genomic_DNA"/>
</dbReference>
<dbReference type="Proteomes" id="UP000229970">
    <property type="component" value="Unassembled WGS sequence"/>
</dbReference>
<gene>
    <name evidence="3" type="ORF">BHC46_08790</name>
</gene>
<evidence type="ECO:0000313" key="4">
    <source>
        <dbReference type="Proteomes" id="UP000229970"/>
    </source>
</evidence>
<accession>A0A2N9XEE2</accession>
<evidence type="ECO:0000259" key="2">
    <source>
        <dbReference type="Pfam" id="PF18443"/>
    </source>
</evidence>
<dbReference type="AlphaFoldDB" id="A0A2N9XEE2"/>
<proteinExistence type="predicted"/>
<dbReference type="InterPro" id="IPR041290">
    <property type="entry name" value="Tli4_C"/>
</dbReference>
<comment type="caution">
    <text evidence="3">The sequence shown here is derived from an EMBL/GenBank/DDBJ whole genome shotgun (WGS) entry which is preliminary data.</text>
</comment>
<evidence type="ECO:0008006" key="5">
    <source>
        <dbReference type="Google" id="ProtNLM"/>
    </source>
</evidence>
<dbReference type="Pfam" id="PF18426">
    <property type="entry name" value="Tli4_C"/>
    <property type="match status" value="1"/>
</dbReference>
<dbReference type="Pfam" id="PF18443">
    <property type="entry name" value="Tli4_N"/>
    <property type="match status" value="1"/>
</dbReference>